<dbReference type="CDD" id="cd07979">
    <property type="entry name" value="HFD_TAF9"/>
    <property type="match status" value="1"/>
</dbReference>
<dbReference type="Pfam" id="PF02291">
    <property type="entry name" value="TFIID-31kDa"/>
    <property type="match status" value="1"/>
</dbReference>
<evidence type="ECO:0000256" key="4">
    <source>
        <dbReference type="ARBA" id="ARBA00023163"/>
    </source>
</evidence>
<gene>
    <name evidence="7" type="ORF">BZA70DRAFT_293944</name>
</gene>
<comment type="similarity">
    <text evidence="2">Belongs to the TAF9 family.</text>
</comment>
<feature type="compositionally biased region" description="Acidic residues" evidence="6">
    <location>
        <begin position="141"/>
        <end position="153"/>
    </location>
</feature>
<keyword evidence="3" id="KW-0805">Transcription regulation</keyword>
<organism evidence="7 8">
    <name type="scientific">Myxozyma melibiosi</name>
    <dbReference type="NCBI Taxonomy" id="54550"/>
    <lineage>
        <taxon>Eukaryota</taxon>
        <taxon>Fungi</taxon>
        <taxon>Dikarya</taxon>
        <taxon>Ascomycota</taxon>
        <taxon>Saccharomycotina</taxon>
        <taxon>Lipomycetes</taxon>
        <taxon>Lipomycetales</taxon>
        <taxon>Lipomycetaceae</taxon>
        <taxon>Myxozyma</taxon>
    </lineage>
</organism>
<keyword evidence="4" id="KW-0804">Transcription</keyword>
<name>A0ABR1F9K1_9ASCO</name>
<dbReference type="InterPro" id="IPR003162">
    <property type="entry name" value="TFIID-31"/>
</dbReference>
<dbReference type="RefSeq" id="XP_064769562.1">
    <property type="nucleotide sequence ID" value="XM_064914423.1"/>
</dbReference>
<feature type="region of interest" description="Disordered" evidence="6">
    <location>
        <begin position="141"/>
        <end position="162"/>
    </location>
</feature>
<comment type="subcellular location">
    <subcellularLocation>
        <location evidence="1">Nucleus</location>
    </subcellularLocation>
</comment>
<dbReference type="GeneID" id="90039935"/>
<evidence type="ECO:0000256" key="6">
    <source>
        <dbReference type="SAM" id="MobiDB-lite"/>
    </source>
</evidence>
<evidence type="ECO:0000256" key="2">
    <source>
        <dbReference type="ARBA" id="ARBA00007646"/>
    </source>
</evidence>
<evidence type="ECO:0000256" key="1">
    <source>
        <dbReference type="ARBA" id="ARBA00004123"/>
    </source>
</evidence>
<accession>A0ABR1F9K1</accession>
<evidence type="ECO:0000313" key="7">
    <source>
        <dbReference type="EMBL" id="KAK7206529.1"/>
    </source>
</evidence>
<dbReference type="InterPro" id="IPR009072">
    <property type="entry name" value="Histone-fold"/>
</dbReference>
<evidence type="ECO:0000256" key="3">
    <source>
        <dbReference type="ARBA" id="ARBA00023015"/>
    </source>
</evidence>
<evidence type="ECO:0000313" key="8">
    <source>
        <dbReference type="Proteomes" id="UP001498771"/>
    </source>
</evidence>
<dbReference type="PANTHER" id="PTHR48068:SF4">
    <property type="entry name" value="TATA-BOX BINDING PROTEIN ASSOCIATED FACTOR 9"/>
    <property type="match status" value="1"/>
</dbReference>
<evidence type="ECO:0000256" key="5">
    <source>
        <dbReference type="ARBA" id="ARBA00023242"/>
    </source>
</evidence>
<comment type="caution">
    <text evidence="7">The sequence shown here is derived from an EMBL/GenBank/DDBJ whole genome shotgun (WGS) entry which is preliminary data.</text>
</comment>
<dbReference type="Gene3D" id="1.10.20.10">
    <property type="entry name" value="Histone, subunit A"/>
    <property type="match status" value="1"/>
</dbReference>
<proteinExistence type="inferred from homology"/>
<keyword evidence="8" id="KW-1185">Reference proteome</keyword>
<dbReference type="SUPFAM" id="SSF47113">
    <property type="entry name" value="Histone-fold"/>
    <property type="match status" value="1"/>
</dbReference>
<keyword evidence="5" id="KW-0539">Nucleus</keyword>
<sequence>MEDSEERGPATPRDARVLHLMLASQGIARYQERVPLQLMDFAFRYSASVLEDAMLYADHGRQQQPAAAASSSALSVEDLRLAVAARLNYQFHPAPPKELLLELAHERNRRPLPHISTSSAIRLPPEKYCLTAKDWVIDEELADLPDDDDEDAPPDSKRARSS</sequence>
<dbReference type="Proteomes" id="UP001498771">
    <property type="component" value="Unassembled WGS sequence"/>
</dbReference>
<dbReference type="EMBL" id="JBBJBU010000002">
    <property type="protein sequence ID" value="KAK7206529.1"/>
    <property type="molecule type" value="Genomic_DNA"/>
</dbReference>
<reference evidence="7 8" key="1">
    <citation type="submission" date="2024-03" db="EMBL/GenBank/DDBJ databases">
        <title>Genome-scale model development and genomic sequencing of the oleaginous clade Lipomyces.</title>
        <authorList>
            <consortium name="Lawrence Berkeley National Laboratory"/>
            <person name="Czajka J.J."/>
            <person name="Han Y."/>
            <person name="Kim J."/>
            <person name="Mondo S.J."/>
            <person name="Hofstad B.A."/>
            <person name="Robles A."/>
            <person name="Haridas S."/>
            <person name="Riley R."/>
            <person name="LaButti K."/>
            <person name="Pangilinan J."/>
            <person name="Andreopoulos W."/>
            <person name="Lipzen A."/>
            <person name="Yan J."/>
            <person name="Wang M."/>
            <person name="Ng V."/>
            <person name="Grigoriev I.V."/>
            <person name="Spatafora J.W."/>
            <person name="Magnuson J.K."/>
            <person name="Baker S.E."/>
            <person name="Pomraning K.R."/>
        </authorList>
    </citation>
    <scope>NUCLEOTIDE SEQUENCE [LARGE SCALE GENOMIC DNA]</scope>
    <source>
        <strain evidence="7 8">Phaff 52-87</strain>
    </source>
</reference>
<protein>
    <submittedName>
        <fullName evidence="7">Transcription initiation factor IID, 31kD subunit-domain-containing protein</fullName>
    </submittedName>
</protein>
<dbReference type="PANTHER" id="PTHR48068">
    <property type="entry name" value="TAF9 RNA POLYMERASE II, TATA BOX-BINDING PROTEIN (TBP)-ASSOCIATED FACTOR"/>
    <property type="match status" value="1"/>
</dbReference>
<dbReference type="InterPro" id="IPR051431">
    <property type="entry name" value="TFIID_subunit_9"/>
</dbReference>